<dbReference type="Pfam" id="PF13426">
    <property type="entry name" value="PAS_9"/>
    <property type="match status" value="1"/>
</dbReference>
<keyword evidence="1 2" id="KW-0807">Transducer</keyword>
<dbReference type="Proteomes" id="UP000286288">
    <property type="component" value="Unassembled WGS sequence"/>
</dbReference>
<dbReference type="PANTHER" id="PTHR32089">
    <property type="entry name" value="METHYL-ACCEPTING CHEMOTAXIS PROTEIN MCPB"/>
    <property type="match status" value="1"/>
</dbReference>
<dbReference type="CDD" id="cd00130">
    <property type="entry name" value="PAS"/>
    <property type="match status" value="1"/>
</dbReference>
<feature type="domain" description="PAS" evidence="4">
    <location>
        <begin position="10"/>
        <end position="52"/>
    </location>
</feature>
<dbReference type="PROSITE" id="PS50113">
    <property type="entry name" value="PAC"/>
    <property type="match status" value="1"/>
</dbReference>
<evidence type="ECO:0000259" key="3">
    <source>
        <dbReference type="PROSITE" id="PS50111"/>
    </source>
</evidence>
<feature type="domain" description="PAC" evidence="5">
    <location>
        <begin position="81"/>
        <end position="135"/>
    </location>
</feature>
<name>A0A415EVC3_ENTCA</name>
<dbReference type="NCBIfam" id="TIGR00229">
    <property type="entry name" value="sensory_box"/>
    <property type="match status" value="1"/>
</dbReference>
<dbReference type="InterPro" id="IPR000014">
    <property type="entry name" value="PAS"/>
</dbReference>
<sequence>MKFTLDETQNNRLLAAIFQELAVIVFDPQKEVVFANANMTDILGYSQEEIIGLPHRTFCFDHYAASTDYQAFWNQLLYSKQRFQDKIIRKNKQGEKLILEGIYFPVLDEQQEVVNVVKIAFDITQREQALAVTIKKVQESAASLTRLSANGHQQVDHLSENLAQVKQLSDQNQATTHALEMDSQQVTAVLHDIDRIAQQTKLLSFNASIETARIGEQAAGFRVVADEMQKLAEQTKQLTQTIAATMQAINQQALVVLDSADSTIVKISDSQKSLAAVLHSYDTLRTTASLLNDEAEYLSETNDAELETT</sequence>
<dbReference type="InterPro" id="IPR004089">
    <property type="entry name" value="MCPsignal_dom"/>
</dbReference>
<evidence type="ECO:0000256" key="1">
    <source>
        <dbReference type="ARBA" id="ARBA00023224"/>
    </source>
</evidence>
<comment type="caution">
    <text evidence="6">The sequence shown here is derived from an EMBL/GenBank/DDBJ whole genome shotgun (WGS) entry which is preliminary data.</text>
</comment>
<dbReference type="EMBL" id="QRMZ01000005">
    <property type="protein sequence ID" value="RHK07246.1"/>
    <property type="molecule type" value="Genomic_DNA"/>
</dbReference>
<dbReference type="Pfam" id="PF00015">
    <property type="entry name" value="MCPsignal"/>
    <property type="match status" value="1"/>
</dbReference>
<dbReference type="PANTHER" id="PTHR32089:SF112">
    <property type="entry name" value="LYSOZYME-LIKE PROTEIN-RELATED"/>
    <property type="match status" value="1"/>
</dbReference>
<evidence type="ECO:0000313" key="6">
    <source>
        <dbReference type="EMBL" id="RHK07246.1"/>
    </source>
</evidence>
<protein>
    <submittedName>
        <fullName evidence="6">PAS domain S-box protein</fullName>
    </submittedName>
</protein>
<dbReference type="Gene3D" id="3.30.450.20">
    <property type="entry name" value="PAS domain"/>
    <property type="match status" value="1"/>
</dbReference>
<dbReference type="PROSITE" id="PS50111">
    <property type="entry name" value="CHEMOTAXIS_TRANSDUC_2"/>
    <property type="match status" value="1"/>
</dbReference>
<accession>A0A415EVC3</accession>
<gene>
    <name evidence="6" type="ORF">DW084_05130</name>
</gene>
<feature type="domain" description="Methyl-accepting transducer" evidence="3">
    <location>
        <begin position="122"/>
        <end position="309"/>
    </location>
</feature>
<evidence type="ECO:0000259" key="4">
    <source>
        <dbReference type="PROSITE" id="PS50112"/>
    </source>
</evidence>
<dbReference type="GO" id="GO:0016020">
    <property type="term" value="C:membrane"/>
    <property type="evidence" value="ECO:0007669"/>
    <property type="project" value="InterPro"/>
</dbReference>
<dbReference type="SUPFAM" id="SSF58104">
    <property type="entry name" value="Methyl-accepting chemotaxis protein (MCP) signaling domain"/>
    <property type="match status" value="1"/>
</dbReference>
<dbReference type="Gene3D" id="1.10.287.950">
    <property type="entry name" value="Methyl-accepting chemotaxis protein"/>
    <property type="match status" value="1"/>
</dbReference>
<organism evidence="6 7">
    <name type="scientific">Enterococcus casseliflavus</name>
    <name type="common">Enterococcus flavescens</name>
    <dbReference type="NCBI Taxonomy" id="37734"/>
    <lineage>
        <taxon>Bacteria</taxon>
        <taxon>Bacillati</taxon>
        <taxon>Bacillota</taxon>
        <taxon>Bacilli</taxon>
        <taxon>Lactobacillales</taxon>
        <taxon>Enterococcaceae</taxon>
        <taxon>Enterococcus</taxon>
    </lineage>
</organism>
<dbReference type="AlphaFoldDB" id="A0A415EVC3"/>
<reference evidence="6 7" key="1">
    <citation type="submission" date="2018-08" db="EMBL/GenBank/DDBJ databases">
        <title>A genome reference for cultivated species of the human gut microbiota.</title>
        <authorList>
            <person name="Zou Y."/>
            <person name="Xue W."/>
            <person name="Luo G."/>
        </authorList>
    </citation>
    <scope>NUCLEOTIDE SEQUENCE [LARGE SCALE GENOMIC DNA]</scope>
    <source>
        <strain evidence="6 7">AF48-16</strain>
    </source>
</reference>
<dbReference type="InterPro" id="IPR000700">
    <property type="entry name" value="PAS-assoc_C"/>
</dbReference>
<evidence type="ECO:0000259" key="5">
    <source>
        <dbReference type="PROSITE" id="PS50113"/>
    </source>
</evidence>
<evidence type="ECO:0000256" key="2">
    <source>
        <dbReference type="PROSITE-ProRule" id="PRU00284"/>
    </source>
</evidence>
<evidence type="ECO:0000313" key="7">
    <source>
        <dbReference type="Proteomes" id="UP000286288"/>
    </source>
</evidence>
<dbReference type="GO" id="GO:0007165">
    <property type="term" value="P:signal transduction"/>
    <property type="evidence" value="ECO:0007669"/>
    <property type="project" value="UniProtKB-KW"/>
</dbReference>
<proteinExistence type="predicted"/>
<dbReference type="PROSITE" id="PS50112">
    <property type="entry name" value="PAS"/>
    <property type="match status" value="1"/>
</dbReference>